<gene>
    <name evidence="3" type="ORF">SKAU_G00136040</name>
</gene>
<evidence type="ECO:0000313" key="3">
    <source>
        <dbReference type="EMBL" id="KAJ8364773.1"/>
    </source>
</evidence>
<evidence type="ECO:0000313" key="4">
    <source>
        <dbReference type="Proteomes" id="UP001152622"/>
    </source>
</evidence>
<dbReference type="GO" id="GO:0035035">
    <property type="term" value="F:histone acetyltransferase binding"/>
    <property type="evidence" value="ECO:0007669"/>
    <property type="project" value="TreeGrafter"/>
</dbReference>
<dbReference type="InterPro" id="IPR029332">
    <property type="entry name" value="PEHE_dom"/>
</dbReference>
<organism evidence="3 4">
    <name type="scientific">Synaphobranchus kaupii</name>
    <name type="common">Kaup's arrowtooth eel</name>
    <dbReference type="NCBI Taxonomy" id="118154"/>
    <lineage>
        <taxon>Eukaryota</taxon>
        <taxon>Metazoa</taxon>
        <taxon>Chordata</taxon>
        <taxon>Craniata</taxon>
        <taxon>Vertebrata</taxon>
        <taxon>Euteleostomi</taxon>
        <taxon>Actinopterygii</taxon>
        <taxon>Neopterygii</taxon>
        <taxon>Teleostei</taxon>
        <taxon>Anguilliformes</taxon>
        <taxon>Synaphobranchidae</taxon>
        <taxon>Synaphobranchus</taxon>
    </lineage>
</organism>
<sequence length="542" mass="59937">MVSINQLHHGLHPGLVDCASSEGPEEQTSKKQHLTPLPLPPDGTCVAARTRPILGCKKRRLVRPTVVASLGRKVQRISGPRCGCDVNPLCATCMGHANPSSGADLPYEKPLLERLSQFDPSVHPILSSSNDVSMGLHLQRVMKSHCYNKPLEKIKPLKKLSLKHKLCLSGCLHDPCSSSSKDKHKLTNSPLTGLRLSRLEKLHRQHLEGRSLCKGERCPGLTTGAYDRGHSRKRSRERYPERTDANPKLCMDTGSPCSPMASLQTPIHSPLIRQLSTSSESSTPVGPTIQSASSTPQLIRRRRGESSFDINNIVIPMSVAATTRVEKLQYKEILTPSWREVDIFSKQIAEEDESVEVEDLTDTTFSQLHLLCEEQERSRWTWMASTPAKRRGSRSYKSLDGRMTPLLGNTNPSMPQPASPDMAHFQTLQDYGLVPSPHSPASPNLLSNSYTPGSRDSHHLQSGEDTRCSTPDLAFEELTVQPWERRDFPLEEDPALEPEDQSSPEGELLGQARRRVSGSRLGSFTAESESGPASPFLPTTQR</sequence>
<dbReference type="Gene3D" id="6.10.250.3170">
    <property type="match status" value="1"/>
</dbReference>
<feature type="region of interest" description="Disordered" evidence="1">
    <location>
        <begin position="1"/>
        <end position="42"/>
    </location>
</feature>
<feature type="region of interest" description="Disordered" evidence="1">
    <location>
        <begin position="223"/>
        <end position="250"/>
    </location>
</feature>
<dbReference type="AlphaFoldDB" id="A0A9Q1J3T2"/>
<dbReference type="GO" id="GO:0044545">
    <property type="term" value="C:NSL complex"/>
    <property type="evidence" value="ECO:0007669"/>
    <property type="project" value="TreeGrafter"/>
</dbReference>
<feature type="region of interest" description="Disordered" evidence="1">
    <location>
        <begin position="277"/>
        <end position="298"/>
    </location>
</feature>
<dbReference type="Proteomes" id="UP001152622">
    <property type="component" value="Chromosome 4"/>
</dbReference>
<keyword evidence="4" id="KW-1185">Reference proteome</keyword>
<dbReference type="InterPro" id="IPR026180">
    <property type="entry name" value="NSL1"/>
</dbReference>
<accession>A0A9Q1J3T2</accession>
<feature type="compositionally biased region" description="Basic and acidic residues" evidence="1">
    <location>
        <begin position="455"/>
        <end position="467"/>
    </location>
</feature>
<feature type="region of interest" description="Disordered" evidence="1">
    <location>
        <begin position="391"/>
        <end position="542"/>
    </location>
</feature>
<name>A0A9Q1J3T2_SYNKA</name>
<feature type="compositionally biased region" description="Polar residues" evidence="1">
    <location>
        <begin position="277"/>
        <end position="297"/>
    </location>
</feature>
<comment type="caution">
    <text evidence="3">The sequence shown here is derived from an EMBL/GenBank/DDBJ whole genome shotgun (WGS) entry which is preliminary data.</text>
</comment>
<reference evidence="3" key="1">
    <citation type="journal article" date="2023" name="Science">
        <title>Genome structures resolve the early diversification of teleost fishes.</title>
        <authorList>
            <person name="Parey E."/>
            <person name="Louis A."/>
            <person name="Montfort J."/>
            <person name="Bouchez O."/>
            <person name="Roques C."/>
            <person name="Iampietro C."/>
            <person name="Lluch J."/>
            <person name="Castinel A."/>
            <person name="Donnadieu C."/>
            <person name="Desvignes T."/>
            <person name="Floi Bucao C."/>
            <person name="Jouanno E."/>
            <person name="Wen M."/>
            <person name="Mejri S."/>
            <person name="Dirks R."/>
            <person name="Jansen H."/>
            <person name="Henkel C."/>
            <person name="Chen W.J."/>
            <person name="Zahm M."/>
            <person name="Cabau C."/>
            <person name="Klopp C."/>
            <person name="Thompson A.W."/>
            <person name="Robinson-Rechavi M."/>
            <person name="Braasch I."/>
            <person name="Lecointre G."/>
            <person name="Bobe J."/>
            <person name="Postlethwait J.H."/>
            <person name="Berthelot C."/>
            <person name="Roest Crollius H."/>
            <person name="Guiguen Y."/>
        </authorList>
    </citation>
    <scope>NUCLEOTIDE SEQUENCE</scope>
    <source>
        <strain evidence="3">WJC10195</strain>
    </source>
</reference>
<feature type="compositionally biased region" description="Acidic residues" evidence="1">
    <location>
        <begin position="490"/>
        <end position="502"/>
    </location>
</feature>
<dbReference type="PANTHER" id="PTHR22443:SF19">
    <property type="entry name" value="KAT8 REGULATORY NSL COMPLEX SUBUNIT 1-RELATED"/>
    <property type="match status" value="1"/>
</dbReference>
<evidence type="ECO:0000259" key="2">
    <source>
        <dbReference type="PROSITE" id="PS52052"/>
    </source>
</evidence>
<dbReference type="SMART" id="SM01300">
    <property type="entry name" value="PEHE"/>
    <property type="match status" value="1"/>
</dbReference>
<protein>
    <recommendedName>
        <fullName evidence="2">PEHE domain-containing protein</fullName>
    </recommendedName>
</protein>
<feature type="compositionally biased region" description="Polar residues" evidence="1">
    <location>
        <begin position="439"/>
        <end position="454"/>
    </location>
</feature>
<proteinExistence type="predicted"/>
<dbReference type="PROSITE" id="PS52052">
    <property type="entry name" value="PEHE"/>
    <property type="match status" value="1"/>
</dbReference>
<evidence type="ECO:0000256" key="1">
    <source>
        <dbReference type="SAM" id="MobiDB-lite"/>
    </source>
</evidence>
<dbReference type="Pfam" id="PF15275">
    <property type="entry name" value="PEHE"/>
    <property type="match status" value="1"/>
</dbReference>
<dbReference type="EMBL" id="JAINUF010000004">
    <property type="protein sequence ID" value="KAJ8364773.1"/>
    <property type="molecule type" value="Genomic_DNA"/>
</dbReference>
<dbReference type="OrthoDB" id="6022640at2759"/>
<dbReference type="PANTHER" id="PTHR22443">
    <property type="entry name" value="NON-SPECIFIC LETHAL 1, ISOFORM M"/>
    <property type="match status" value="1"/>
</dbReference>
<feature type="domain" description="PEHE" evidence="2">
    <location>
        <begin position="332"/>
        <end position="483"/>
    </location>
</feature>